<dbReference type="OrthoDB" id="2655351at2759"/>
<proteinExistence type="predicted"/>
<organism evidence="1 2">
    <name type="scientific">Scleroderma citrinum Foug A</name>
    <dbReference type="NCBI Taxonomy" id="1036808"/>
    <lineage>
        <taxon>Eukaryota</taxon>
        <taxon>Fungi</taxon>
        <taxon>Dikarya</taxon>
        <taxon>Basidiomycota</taxon>
        <taxon>Agaricomycotina</taxon>
        <taxon>Agaricomycetes</taxon>
        <taxon>Agaricomycetidae</taxon>
        <taxon>Boletales</taxon>
        <taxon>Sclerodermatineae</taxon>
        <taxon>Sclerodermataceae</taxon>
        <taxon>Scleroderma</taxon>
    </lineage>
</organism>
<keyword evidence="2" id="KW-1185">Reference proteome</keyword>
<dbReference type="STRING" id="1036808.A0A0C3DXN8"/>
<gene>
    <name evidence="1" type="ORF">SCLCIDRAFT_45039</name>
</gene>
<reference evidence="2" key="2">
    <citation type="submission" date="2015-01" db="EMBL/GenBank/DDBJ databases">
        <title>Evolutionary Origins and Diversification of the Mycorrhizal Mutualists.</title>
        <authorList>
            <consortium name="DOE Joint Genome Institute"/>
            <consortium name="Mycorrhizal Genomics Consortium"/>
            <person name="Kohler A."/>
            <person name="Kuo A."/>
            <person name="Nagy L.G."/>
            <person name="Floudas D."/>
            <person name="Copeland A."/>
            <person name="Barry K.W."/>
            <person name="Cichocki N."/>
            <person name="Veneault-Fourrey C."/>
            <person name="LaButti K."/>
            <person name="Lindquist E.A."/>
            <person name="Lipzen A."/>
            <person name="Lundell T."/>
            <person name="Morin E."/>
            <person name="Murat C."/>
            <person name="Riley R."/>
            <person name="Ohm R."/>
            <person name="Sun H."/>
            <person name="Tunlid A."/>
            <person name="Henrissat B."/>
            <person name="Grigoriev I.V."/>
            <person name="Hibbett D.S."/>
            <person name="Martin F."/>
        </authorList>
    </citation>
    <scope>NUCLEOTIDE SEQUENCE [LARGE SCALE GENOMIC DNA]</scope>
    <source>
        <strain evidence="2">Foug A</strain>
    </source>
</reference>
<accession>A0A0C3DXN8</accession>
<sequence length="92" mass="10649">CVTGLSSRLVAEWFQHSTDTITKYFKELVHFFSSPKFYCAQVQFPMLHMPISQKILGDCQFKFFDKCIGAVDGSHIRVFASVDDHAFMHNRK</sequence>
<evidence type="ECO:0008006" key="3">
    <source>
        <dbReference type="Google" id="ProtNLM"/>
    </source>
</evidence>
<feature type="non-terminal residue" evidence="1">
    <location>
        <position position="1"/>
    </location>
</feature>
<name>A0A0C3DXN8_9AGAM</name>
<reference evidence="1 2" key="1">
    <citation type="submission" date="2014-04" db="EMBL/GenBank/DDBJ databases">
        <authorList>
            <consortium name="DOE Joint Genome Institute"/>
            <person name="Kuo A."/>
            <person name="Kohler A."/>
            <person name="Nagy L.G."/>
            <person name="Floudas D."/>
            <person name="Copeland A."/>
            <person name="Barry K.W."/>
            <person name="Cichocki N."/>
            <person name="Veneault-Fourrey C."/>
            <person name="LaButti K."/>
            <person name="Lindquist E.A."/>
            <person name="Lipzen A."/>
            <person name="Lundell T."/>
            <person name="Morin E."/>
            <person name="Murat C."/>
            <person name="Sun H."/>
            <person name="Tunlid A."/>
            <person name="Henrissat B."/>
            <person name="Grigoriev I.V."/>
            <person name="Hibbett D.S."/>
            <person name="Martin F."/>
            <person name="Nordberg H.P."/>
            <person name="Cantor M.N."/>
            <person name="Hua S.X."/>
        </authorList>
    </citation>
    <scope>NUCLEOTIDE SEQUENCE [LARGE SCALE GENOMIC DNA]</scope>
    <source>
        <strain evidence="1 2">Foug A</strain>
    </source>
</reference>
<protein>
    <recommendedName>
        <fullName evidence="3">DDE Tnp4 domain-containing protein</fullName>
    </recommendedName>
</protein>
<dbReference type="EMBL" id="KN822057">
    <property type="protein sequence ID" value="KIM60934.1"/>
    <property type="molecule type" value="Genomic_DNA"/>
</dbReference>
<evidence type="ECO:0000313" key="2">
    <source>
        <dbReference type="Proteomes" id="UP000053989"/>
    </source>
</evidence>
<evidence type="ECO:0000313" key="1">
    <source>
        <dbReference type="EMBL" id="KIM60934.1"/>
    </source>
</evidence>
<dbReference type="AlphaFoldDB" id="A0A0C3DXN8"/>
<dbReference type="HOGENOM" id="CLU_040082_6_1_1"/>
<dbReference type="InParanoid" id="A0A0C3DXN8"/>
<feature type="non-terminal residue" evidence="1">
    <location>
        <position position="92"/>
    </location>
</feature>
<dbReference type="Proteomes" id="UP000053989">
    <property type="component" value="Unassembled WGS sequence"/>
</dbReference>